<evidence type="ECO:0000256" key="2">
    <source>
        <dbReference type="ARBA" id="ARBA00023242"/>
    </source>
</evidence>
<proteinExistence type="predicted"/>
<organism evidence="5 6">
    <name type="scientific">Elysia marginata</name>
    <dbReference type="NCBI Taxonomy" id="1093978"/>
    <lineage>
        <taxon>Eukaryota</taxon>
        <taxon>Metazoa</taxon>
        <taxon>Spiralia</taxon>
        <taxon>Lophotrochozoa</taxon>
        <taxon>Mollusca</taxon>
        <taxon>Gastropoda</taxon>
        <taxon>Heterobranchia</taxon>
        <taxon>Euthyneura</taxon>
        <taxon>Panpulmonata</taxon>
        <taxon>Sacoglossa</taxon>
        <taxon>Placobranchoidea</taxon>
        <taxon>Plakobranchidae</taxon>
        <taxon>Elysia</taxon>
    </lineage>
</organism>
<evidence type="ECO:0000313" key="6">
    <source>
        <dbReference type="Proteomes" id="UP000762676"/>
    </source>
</evidence>
<dbReference type="EMBL" id="BMAT01009485">
    <property type="protein sequence ID" value="GFS07162.1"/>
    <property type="molecule type" value="Genomic_DNA"/>
</dbReference>
<evidence type="ECO:0000313" key="5">
    <source>
        <dbReference type="EMBL" id="GFS07162.1"/>
    </source>
</evidence>
<dbReference type="Pfam" id="PF03221">
    <property type="entry name" value="HTH_Tnp_Tc5"/>
    <property type="match status" value="1"/>
</dbReference>
<feature type="compositionally biased region" description="Basic and acidic residues" evidence="3">
    <location>
        <begin position="1"/>
        <end position="22"/>
    </location>
</feature>
<keyword evidence="1" id="KW-0238">DNA-binding</keyword>
<keyword evidence="6" id="KW-1185">Reference proteome</keyword>
<dbReference type="Pfam" id="PF05225">
    <property type="entry name" value="HTH_psq"/>
    <property type="match status" value="1"/>
</dbReference>
<dbReference type="Proteomes" id="UP000762676">
    <property type="component" value="Unassembled WGS sequence"/>
</dbReference>
<name>A0AAV4IC83_9GAST</name>
<keyword evidence="2" id="KW-0539">Nucleus</keyword>
<feature type="domain" description="HTH CENPB-type" evidence="4">
    <location>
        <begin position="27"/>
        <end position="102"/>
    </location>
</feature>
<evidence type="ECO:0000256" key="1">
    <source>
        <dbReference type="ARBA" id="ARBA00023125"/>
    </source>
</evidence>
<feature type="region of interest" description="Disordered" evidence="3">
    <location>
        <begin position="1"/>
        <end position="34"/>
    </location>
</feature>
<protein>
    <submittedName>
        <fullName evidence="5">Tigger transposable element-derived protein 6-like protein</fullName>
    </submittedName>
</protein>
<evidence type="ECO:0000256" key="3">
    <source>
        <dbReference type="SAM" id="MobiDB-lite"/>
    </source>
</evidence>
<reference evidence="5 6" key="1">
    <citation type="journal article" date="2021" name="Elife">
        <title>Chloroplast acquisition without the gene transfer in kleptoplastic sea slugs, Plakobranchus ocellatus.</title>
        <authorList>
            <person name="Maeda T."/>
            <person name="Takahashi S."/>
            <person name="Yoshida T."/>
            <person name="Shimamura S."/>
            <person name="Takaki Y."/>
            <person name="Nagai Y."/>
            <person name="Toyoda A."/>
            <person name="Suzuki Y."/>
            <person name="Arimoto A."/>
            <person name="Ishii H."/>
            <person name="Satoh N."/>
            <person name="Nishiyama T."/>
            <person name="Hasebe M."/>
            <person name="Maruyama T."/>
            <person name="Minagawa J."/>
            <person name="Obokata J."/>
            <person name="Shigenobu S."/>
        </authorList>
    </citation>
    <scope>NUCLEOTIDE SEQUENCE [LARGE SCALE GENOMIC DNA]</scope>
</reference>
<dbReference type="PROSITE" id="PS51253">
    <property type="entry name" value="HTH_CENPB"/>
    <property type="match status" value="1"/>
</dbReference>
<accession>A0AAV4IC83</accession>
<dbReference type="InterPro" id="IPR007889">
    <property type="entry name" value="HTH_Psq"/>
</dbReference>
<dbReference type="AlphaFoldDB" id="A0AAV4IC83"/>
<gene>
    <name evidence="5" type="ORF">ElyMa_004724100</name>
</gene>
<evidence type="ECO:0000259" key="4">
    <source>
        <dbReference type="PROSITE" id="PS51253"/>
    </source>
</evidence>
<dbReference type="Gene3D" id="1.10.10.60">
    <property type="entry name" value="Homeodomain-like"/>
    <property type="match status" value="2"/>
</dbReference>
<dbReference type="GO" id="GO:0003677">
    <property type="term" value="F:DNA binding"/>
    <property type="evidence" value="ECO:0007669"/>
    <property type="project" value="UniProtKB-KW"/>
</dbReference>
<comment type="caution">
    <text evidence="5">The sequence shown here is derived from an EMBL/GenBank/DDBJ whole genome shotgun (WGS) entry which is preliminary data.</text>
</comment>
<dbReference type="InterPro" id="IPR006600">
    <property type="entry name" value="HTH_CenpB_DNA-bd_dom"/>
</dbReference>
<dbReference type="SMART" id="SM00674">
    <property type="entry name" value="CENPB"/>
    <property type="match status" value="1"/>
</dbReference>
<sequence length="196" mass="22240">MSINKAAEHFKVPRSTLGDKVHGKNPLQKTPKTSLLPSEETKIVAWVQESARRGLGVQQEQLRSQVQSILSAEKQTTPFKEKKPSSMWFYRFLKRHPEISMRKTQDLSVLWAQVSESRIRAWFAGAEEACRLQGIEIKDLDPGRIFNCDETGFPFNPSNTHVLAAKANKKIYELTGDSRQQITLLSLAVAVQLETY</sequence>